<dbReference type="EMBL" id="BJXA01000005">
    <property type="protein sequence ID" value="GEM36752.1"/>
    <property type="molecule type" value="Genomic_DNA"/>
</dbReference>
<accession>A0A511M7Y9</accession>
<name>A0A511M7Y9_9NOCA</name>
<organism evidence="1 2">
    <name type="scientific">Nocardia ninae NBRC 108245</name>
    <dbReference type="NCBI Taxonomy" id="1210091"/>
    <lineage>
        <taxon>Bacteria</taxon>
        <taxon>Bacillati</taxon>
        <taxon>Actinomycetota</taxon>
        <taxon>Actinomycetes</taxon>
        <taxon>Mycobacteriales</taxon>
        <taxon>Nocardiaceae</taxon>
        <taxon>Nocardia</taxon>
    </lineage>
</organism>
<comment type="caution">
    <text evidence="1">The sequence shown here is derived from an EMBL/GenBank/DDBJ whole genome shotgun (WGS) entry which is preliminary data.</text>
</comment>
<dbReference type="Gene3D" id="1.10.287.1060">
    <property type="entry name" value="ESAT-6-like"/>
    <property type="match status" value="1"/>
</dbReference>
<sequence>MLYDPAKINALITDLEGYKTNITTERTNADDSAKRLLSQAWQSGDAGASASFQQKHNTLMTDMDDLLVILGKGIGNVRAALEKAQATDQNVADDFVW</sequence>
<dbReference type="AlphaFoldDB" id="A0A511M7Y9"/>
<evidence type="ECO:0000313" key="2">
    <source>
        <dbReference type="Proteomes" id="UP000321424"/>
    </source>
</evidence>
<evidence type="ECO:0000313" key="1">
    <source>
        <dbReference type="EMBL" id="GEM36752.1"/>
    </source>
</evidence>
<protein>
    <recommendedName>
        <fullName evidence="3">ESAT-6-like protein</fullName>
    </recommendedName>
</protein>
<dbReference type="InterPro" id="IPR036689">
    <property type="entry name" value="ESAT-6-like_sf"/>
</dbReference>
<dbReference type="OrthoDB" id="4553737at2"/>
<dbReference type="RefSeq" id="WP_147128986.1">
    <property type="nucleotide sequence ID" value="NZ_BJXA01000005.1"/>
</dbReference>
<keyword evidence="2" id="KW-1185">Reference proteome</keyword>
<gene>
    <name evidence="1" type="ORF">NN4_12710</name>
</gene>
<proteinExistence type="predicted"/>
<reference evidence="1 2" key="1">
    <citation type="submission" date="2019-07" db="EMBL/GenBank/DDBJ databases">
        <title>Whole genome shotgun sequence of Nocardia ninae NBRC 108245.</title>
        <authorList>
            <person name="Hosoyama A."/>
            <person name="Uohara A."/>
            <person name="Ohji S."/>
            <person name="Ichikawa N."/>
        </authorList>
    </citation>
    <scope>NUCLEOTIDE SEQUENCE [LARGE SCALE GENOMIC DNA]</scope>
    <source>
        <strain evidence="1 2">NBRC 108245</strain>
    </source>
</reference>
<evidence type="ECO:0008006" key="3">
    <source>
        <dbReference type="Google" id="ProtNLM"/>
    </source>
</evidence>
<dbReference type="Proteomes" id="UP000321424">
    <property type="component" value="Unassembled WGS sequence"/>
</dbReference>
<dbReference type="SUPFAM" id="SSF140453">
    <property type="entry name" value="EsxAB dimer-like"/>
    <property type="match status" value="1"/>
</dbReference>